<evidence type="ECO:0000313" key="2">
    <source>
        <dbReference type="Proteomes" id="UP001166286"/>
    </source>
</evidence>
<accession>A0AA39QS08</accession>
<protein>
    <submittedName>
        <fullName evidence="1">Uncharacterized protein</fullName>
    </submittedName>
</protein>
<dbReference type="AlphaFoldDB" id="A0AA39QS08"/>
<gene>
    <name evidence="1" type="ORF">JMJ35_010737</name>
</gene>
<proteinExistence type="predicted"/>
<comment type="caution">
    <text evidence="1">The sequence shown here is derived from an EMBL/GenBank/DDBJ whole genome shotgun (WGS) entry which is preliminary data.</text>
</comment>
<name>A0AA39QS08_9LECA</name>
<dbReference type="EMBL" id="JAFEKC020000033">
    <property type="protein sequence ID" value="KAK0506841.1"/>
    <property type="molecule type" value="Genomic_DNA"/>
</dbReference>
<sequence length="268" mass="29569">MADGTKFSRVDESQFWLGQFLQESGKLPCRGPPSGVGGVVASSGQGANQIKCQQLRRMARDWISDIGRDCVPCDAESEEASQTEDLQEWLNWWVSGSVQYTPEDEFLDDEITFNHGYVPNEQPSPLFQDRLGASVMGSKPSTGETASTAREGYTWVPVSLLEPAGGTPPCVSPANGVRSLLSAREAEDPSPLWLRDPKDVGGATSTTTCSEGTHLFLGSDALNRYHEAMHHALRVPYDKFSYNQVRQDLRHRMMEGEMFPGFYGPTPF</sequence>
<keyword evidence="2" id="KW-1185">Reference proteome</keyword>
<reference evidence="1" key="1">
    <citation type="submission" date="2023-03" db="EMBL/GenBank/DDBJ databases">
        <title>Complete genome of Cladonia borealis.</title>
        <authorList>
            <person name="Park H."/>
        </authorList>
    </citation>
    <scope>NUCLEOTIDE SEQUENCE</scope>
    <source>
        <strain evidence="1">ANT050790</strain>
    </source>
</reference>
<organism evidence="1 2">
    <name type="scientific">Cladonia borealis</name>
    <dbReference type="NCBI Taxonomy" id="184061"/>
    <lineage>
        <taxon>Eukaryota</taxon>
        <taxon>Fungi</taxon>
        <taxon>Dikarya</taxon>
        <taxon>Ascomycota</taxon>
        <taxon>Pezizomycotina</taxon>
        <taxon>Lecanoromycetes</taxon>
        <taxon>OSLEUM clade</taxon>
        <taxon>Lecanoromycetidae</taxon>
        <taxon>Lecanorales</taxon>
        <taxon>Lecanorineae</taxon>
        <taxon>Cladoniaceae</taxon>
        <taxon>Cladonia</taxon>
    </lineage>
</organism>
<dbReference type="Proteomes" id="UP001166286">
    <property type="component" value="Unassembled WGS sequence"/>
</dbReference>
<evidence type="ECO:0000313" key="1">
    <source>
        <dbReference type="EMBL" id="KAK0506841.1"/>
    </source>
</evidence>